<keyword evidence="2" id="KW-1185">Reference proteome</keyword>
<dbReference type="InterPro" id="IPR046030">
    <property type="entry name" value="DUF5988"/>
</dbReference>
<evidence type="ECO:0000313" key="2">
    <source>
        <dbReference type="Proteomes" id="UP000198318"/>
    </source>
</evidence>
<dbReference type="Proteomes" id="UP000198318">
    <property type="component" value="Unassembled WGS sequence"/>
</dbReference>
<proteinExistence type="predicted"/>
<evidence type="ECO:0000313" key="1">
    <source>
        <dbReference type="EMBL" id="SNS68316.1"/>
    </source>
</evidence>
<sequence>MDRTDRLTSPGETVEAVLIGGPADIPPVARTVRTPAAETKIKILHRNGYEHFEIVREPRIDPSRPVAFHWTMRTKIAE</sequence>
<organism evidence="1 2">
    <name type="scientific">Actinomadura meyerae</name>
    <dbReference type="NCBI Taxonomy" id="240840"/>
    <lineage>
        <taxon>Bacteria</taxon>
        <taxon>Bacillati</taxon>
        <taxon>Actinomycetota</taxon>
        <taxon>Actinomycetes</taxon>
        <taxon>Streptosporangiales</taxon>
        <taxon>Thermomonosporaceae</taxon>
        <taxon>Actinomadura</taxon>
    </lineage>
</organism>
<dbReference type="OrthoDB" id="3402203at2"/>
<accession>A0A239GG79</accession>
<dbReference type="AlphaFoldDB" id="A0A239GG79"/>
<dbReference type="Pfam" id="PF19450">
    <property type="entry name" value="DUF5988"/>
    <property type="match status" value="1"/>
</dbReference>
<protein>
    <submittedName>
        <fullName evidence="1">Uncharacterized protein</fullName>
    </submittedName>
</protein>
<reference evidence="1 2" key="1">
    <citation type="submission" date="2017-06" db="EMBL/GenBank/DDBJ databases">
        <authorList>
            <person name="Kim H.J."/>
            <person name="Triplett B.A."/>
        </authorList>
    </citation>
    <scope>NUCLEOTIDE SEQUENCE [LARGE SCALE GENOMIC DNA]</scope>
    <source>
        <strain evidence="1 2">DSM 44715</strain>
    </source>
</reference>
<dbReference type="EMBL" id="FZOR01000007">
    <property type="protein sequence ID" value="SNS68316.1"/>
    <property type="molecule type" value="Genomic_DNA"/>
</dbReference>
<dbReference type="RefSeq" id="WP_089325759.1">
    <property type="nucleotide sequence ID" value="NZ_FZOR01000007.1"/>
</dbReference>
<name>A0A239GG79_9ACTN</name>
<gene>
    <name evidence="1" type="ORF">SAMN05443665_1007193</name>
</gene>